<gene>
    <name evidence="3" type="ORF">PHJA_000567300</name>
</gene>
<dbReference type="OrthoDB" id="1929285at2759"/>
<dbReference type="SUPFAM" id="SSF53098">
    <property type="entry name" value="Ribonuclease H-like"/>
    <property type="match status" value="1"/>
</dbReference>
<dbReference type="Gene3D" id="3.40.50.300">
    <property type="entry name" value="P-loop containing nucleotide triphosphate hydrolases"/>
    <property type="match status" value="1"/>
</dbReference>
<dbReference type="PANTHER" id="PTHR45749">
    <property type="match status" value="1"/>
</dbReference>
<accession>A0A830BB40</accession>
<dbReference type="Pfam" id="PF14291">
    <property type="entry name" value="DUF4371"/>
    <property type="match status" value="1"/>
</dbReference>
<dbReference type="InterPro" id="IPR025398">
    <property type="entry name" value="DUF4371"/>
</dbReference>
<reference evidence="3" key="1">
    <citation type="submission" date="2020-07" db="EMBL/GenBank/DDBJ databases">
        <title>Ethylene signaling mediates host invasion by parasitic plants.</title>
        <authorList>
            <person name="Yoshida S."/>
        </authorList>
    </citation>
    <scope>NUCLEOTIDE SEQUENCE</scope>
    <source>
        <strain evidence="3">Okayama</strain>
    </source>
</reference>
<evidence type="ECO:0000256" key="1">
    <source>
        <dbReference type="SAM" id="MobiDB-lite"/>
    </source>
</evidence>
<keyword evidence="3" id="KW-0808">Transferase</keyword>
<dbReference type="GO" id="GO:0016740">
    <property type="term" value="F:transferase activity"/>
    <property type="evidence" value="ECO:0007669"/>
    <property type="project" value="UniProtKB-KW"/>
</dbReference>
<dbReference type="PANTHER" id="PTHR45749:SF30">
    <property type="entry name" value="ZINC FINGER MYM-TYPE PROTEIN 1-LIKE"/>
    <property type="match status" value="1"/>
</dbReference>
<proteinExistence type="predicted"/>
<comment type="caution">
    <text evidence="3">The sequence shown here is derived from an EMBL/GenBank/DDBJ whole genome shotgun (WGS) entry which is preliminary data.</text>
</comment>
<evidence type="ECO:0000313" key="3">
    <source>
        <dbReference type="EMBL" id="GFP84236.1"/>
    </source>
</evidence>
<dbReference type="EMBL" id="BMAC01000080">
    <property type="protein sequence ID" value="GFP84236.1"/>
    <property type="molecule type" value="Genomic_DNA"/>
</dbReference>
<protein>
    <submittedName>
        <fullName evidence="3">Protein-tyrosine sulfotransferase</fullName>
    </submittedName>
</protein>
<dbReference type="AlphaFoldDB" id="A0A830BB40"/>
<dbReference type="SMART" id="SM00597">
    <property type="entry name" value="ZnF_TTF"/>
    <property type="match status" value="1"/>
</dbReference>
<name>A0A830BB40_9LAMI</name>
<evidence type="ECO:0000259" key="2">
    <source>
        <dbReference type="SMART" id="SM00597"/>
    </source>
</evidence>
<dbReference type="Proteomes" id="UP000653305">
    <property type="component" value="Unassembled WGS sequence"/>
</dbReference>
<evidence type="ECO:0000313" key="4">
    <source>
        <dbReference type="Proteomes" id="UP000653305"/>
    </source>
</evidence>
<dbReference type="InterPro" id="IPR006580">
    <property type="entry name" value="Znf_TTF"/>
</dbReference>
<organism evidence="3 4">
    <name type="scientific">Phtheirospermum japonicum</name>
    <dbReference type="NCBI Taxonomy" id="374723"/>
    <lineage>
        <taxon>Eukaryota</taxon>
        <taxon>Viridiplantae</taxon>
        <taxon>Streptophyta</taxon>
        <taxon>Embryophyta</taxon>
        <taxon>Tracheophyta</taxon>
        <taxon>Spermatophyta</taxon>
        <taxon>Magnoliopsida</taxon>
        <taxon>eudicotyledons</taxon>
        <taxon>Gunneridae</taxon>
        <taxon>Pentapetalae</taxon>
        <taxon>asterids</taxon>
        <taxon>lamiids</taxon>
        <taxon>Lamiales</taxon>
        <taxon>Orobanchaceae</taxon>
        <taxon>Orobanchaceae incertae sedis</taxon>
        <taxon>Phtheirospermum</taxon>
    </lineage>
</organism>
<feature type="region of interest" description="Disordered" evidence="1">
    <location>
        <begin position="1"/>
        <end position="43"/>
    </location>
</feature>
<dbReference type="InterPro" id="IPR012337">
    <property type="entry name" value="RNaseH-like_sf"/>
</dbReference>
<dbReference type="InterPro" id="IPR027417">
    <property type="entry name" value="P-loop_NTPase"/>
</dbReference>
<feature type="compositionally biased region" description="Polar residues" evidence="1">
    <location>
        <begin position="22"/>
        <end position="40"/>
    </location>
</feature>
<keyword evidence="4" id="KW-1185">Reference proteome</keyword>
<sequence length="651" mass="73928">MNERDISTFFSKKVHKERGDASSANPPSHEPSSNPMNQVPNDEGRLTAIDVKNLPQDPGKRKKIVEFHPNDVDIVRREYILRKPCQPENYNFPQSPIGKKMRKFNPKWFGNYKSWLEYSVEKDAVFCFPCYLFKNENSAGGDAFVVGGFRAWNKQKHMINIISKQSEEVKIQYRKRLEASIKCLRWLLLQGLPTRGHDESETSFNRGNFLELLKFYAMDNLDIQSVVLKNAPGNCQMIAPSIQREIVNCCAKETTKAIIDELGDDLFAILADESADVSDKEQMALCLRYINKKGEVIERFLGIVHVGNTTSLTLKAAIESLLMEHSLSLSKVRGQGYDGASNMQGAINGLKTLIMSESQSAYYVHCFAHQLQLTLVAVAKKNVDCSWLFVDVLGPLLNFVGGSPKRKEFLRQRQAERVIEALSLGQLESGIGLNQEVSLSRPAHLMVSIFGITNELNMALQKSDQDIVNAMAMVDVTKRNLQEMRENGWDSQMNKVTSFMMKYGIDILNMEENYVVPGRRKFLPVAIQASVSDDSYKQCENAVKKWASSSTDPEAKDDKHSLRDLLFFLHVPRTGGRTYFHCSTPNSQECPRSYDKLRFNPRKANCRLLSTHDDYSMMSKLPKEKTSVVTILRNPIDVFFSTYEFFCRGCC</sequence>
<feature type="domain" description="TTF-type" evidence="2">
    <location>
        <begin position="100"/>
        <end position="199"/>
    </location>
</feature>